<gene>
    <name evidence="10" type="ORF">M9458_028487</name>
</gene>
<dbReference type="Pfam" id="PF17982">
    <property type="entry name" value="C5HCH"/>
    <property type="match status" value="1"/>
</dbReference>
<sequence>MCFSGRWECPWHQCNVCRREAASYCEMCPNSYCKQHREGMLFISKLDGKLSCSDHDPCGPDPLEPGEIREYVPGMPILSPPPNMAVSGRIPLPALPPAAPLFIPAPNRPTFQAQRNPYADDVVDNVVLPPSSPSKDIKEEVMSDEGEVLEGVIGDEGEDEGLEVVDDEMDYEEMGYEEEEKVDQGESEEDCEEEVVDDDLEDTEDLEEVEGDDQESSCDEFVSRTQTLSHL</sequence>
<protein>
    <recommendedName>
        <fullName evidence="9">NSD Cys-His rich domain-containing protein</fullName>
    </recommendedName>
</protein>
<organism evidence="10 11">
    <name type="scientific">Cirrhinus mrigala</name>
    <name type="common">Mrigala</name>
    <dbReference type="NCBI Taxonomy" id="683832"/>
    <lineage>
        <taxon>Eukaryota</taxon>
        <taxon>Metazoa</taxon>
        <taxon>Chordata</taxon>
        <taxon>Craniata</taxon>
        <taxon>Vertebrata</taxon>
        <taxon>Euteleostomi</taxon>
        <taxon>Actinopterygii</taxon>
        <taxon>Neopterygii</taxon>
        <taxon>Teleostei</taxon>
        <taxon>Ostariophysi</taxon>
        <taxon>Cypriniformes</taxon>
        <taxon>Cyprinidae</taxon>
        <taxon>Labeoninae</taxon>
        <taxon>Labeonini</taxon>
        <taxon>Cirrhinus</taxon>
    </lineage>
</organism>
<dbReference type="Proteomes" id="UP001529510">
    <property type="component" value="Unassembled WGS sequence"/>
</dbReference>
<evidence type="ECO:0000256" key="4">
    <source>
        <dbReference type="ARBA" id="ARBA00022603"/>
    </source>
</evidence>
<dbReference type="InterPro" id="IPR041306">
    <property type="entry name" value="C5HCH"/>
</dbReference>
<reference evidence="10 11" key="1">
    <citation type="submission" date="2024-05" db="EMBL/GenBank/DDBJ databases">
        <title>Genome sequencing and assembly of Indian major carp, Cirrhinus mrigala (Hamilton, 1822).</title>
        <authorList>
            <person name="Mohindra V."/>
            <person name="Chowdhury L.M."/>
            <person name="Lal K."/>
            <person name="Jena J.K."/>
        </authorList>
    </citation>
    <scope>NUCLEOTIDE SEQUENCE [LARGE SCALE GENOMIC DNA]</scope>
    <source>
        <strain evidence="10">CM1030</strain>
        <tissue evidence="10">Blood</tissue>
    </source>
</reference>
<evidence type="ECO:0000256" key="1">
    <source>
        <dbReference type="ARBA" id="ARBA00004123"/>
    </source>
</evidence>
<dbReference type="Gene3D" id="3.30.40.10">
    <property type="entry name" value="Zinc/RING finger domain, C3HC4 (zinc finger)"/>
    <property type="match status" value="1"/>
</dbReference>
<dbReference type="GO" id="GO:0005694">
    <property type="term" value="C:chromosome"/>
    <property type="evidence" value="ECO:0007669"/>
    <property type="project" value="UniProtKB-SubCell"/>
</dbReference>
<proteinExistence type="predicted"/>
<keyword evidence="4" id="KW-0489">Methyltransferase</keyword>
<keyword evidence="5" id="KW-0808">Transferase</keyword>
<feature type="domain" description="NSD Cys-His rich" evidence="9">
    <location>
        <begin position="11"/>
        <end position="60"/>
    </location>
</feature>
<evidence type="ECO:0000256" key="3">
    <source>
        <dbReference type="ARBA" id="ARBA00022454"/>
    </source>
</evidence>
<name>A0ABD0PQS3_CIRMR</name>
<dbReference type="GO" id="GO:0008168">
    <property type="term" value="F:methyltransferase activity"/>
    <property type="evidence" value="ECO:0007669"/>
    <property type="project" value="UniProtKB-KW"/>
</dbReference>
<feature type="region of interest" description="Disordered" evidence="8">
    <location>
        <begin position="171"/>
        <end position="231"/>
    </location>
</feature>
<comment type="caution">
    <text evidence="10">The sequence shown here is derived from an EMBL/GenBank/DDBJ whole genome shotgun (WGS) entry which is preliminary data.</text>
</comment>
<evidence type="ECO:0000313" key="11">
    <source>
        <dbReference type="Proteomes" id="UP001529510"/>
    </source>
</evidence>
<accession>A0ABD0PQS3</accession>
<feature type="compositionally biased region" description="Acidic residues" evidence="8">
    <location>
        <begin position="171"/>
        <end position="218"/>
    </location>
</feature>
<dbReference type="InterPro" id="IPR013083">
    <property type="entry name" value="Znf_RING/FYVE/PHD"/>
</dbReference>
<dbReference type="InterPro" id="IPR050777">
    <property type="entry name" value="SET2_Histone-Lys_MeTrsfase"/>
</dbReference>
<keyword evidence="11" id="KW-1185">Reference proteome</keyword>
<dbReference type="AlphaFoldDB" id="A0ABD0PQS3"/>
<comment type="subcellular location">
    <subcellularLocation>
        <location evidence="2">Chromosome</location>
    </subcellularLocation>
    <subcellularLocation>
        <location evidence="1">Nucleus</location>
    </subcellularLocation>
</comment>
<evidence type="ECO:0000256" key="5">
    <source>
        <dbReference type="ARBA" id="ARBA00022679"/>
    </source>
</evidence>
<keyword evidence="7" id="KW-0539">Nucleus</keyword>
<dbReference type="GO" id="GO:0032259">
    <property type="term" value="P:methylation"/>
    <property type="evidence" value="ECO:0007669"/>
    <property type="project" value="UniProtKB-KW"/>
</dbReference>
<evidence type="ECO:0000256" key="8">
    <source>
        <dbReference type="SAM" id="MobiDB-lite"/>
    </source>
</evidence>
<evidence type="ECO:0000256" key="7">
    <source>
        <dbReference type="ARBA" id="ARBA00023242"/>
    </source>
</evidence>
<dbReference type="PANTHER" id="PTHR22884">
    <property type="entry name" value="SET DOMAIN PROTEINS"/>
    <property type="match status" value="1"/>
</dbReference>
<evidence type="ECO:0000256" key="2">
    <source>
        <dbReference type="ARBA" id="ARBA00004286"/>
    </source>
</evidence>
<dbReference type="EMBL" id="JAMKFB020000014">
    <property type="protein sequence ID" value="KAL0176157.1"/>
    <property type="molecule type" value="Genomic_DNA"/>
</dbReference>
<evidence type="ECO:0000256" key="6">
    <source>
        <dbReference type="ARBA" id="ARBA00022691"/>
    </source>
</evidence>
<keyword evidence="6" id="KW-0949">S-adenosyl-L-methionine</keyword>
<evidence type="ECO:0000259" key="9">
    <source>
        <dbReference type="Pfam" id="PF17982"/>
    </source>
</evidence>
<dbReference type="GO" id="GO:0005634">
    <property type="term" value="C:nucleus"/>
    <property type="evidence" value="ECO:0007669"/>
    <property type="project" value="UniProtKB-SubCell"/>
</dbReference>
<keyword evidence="3" id="KW-0158">Chromosome</keyword>
<evidence type="ECO:0000313" key="10">
    <source>
        <dbReference type="EMBL" id="KAL0176157.1"/>
    </source>
</evidence>